<reference evidence="1" key="1">
    <citation type="submission" date="2021-01" db="EMBL/GenBank/DDBJ databases">
        <authorList>
            <person name="Sun Q."/>
        </authorList>
    </citation>
    <scope>NUCLEOTIDE SEQUENCE</scope>
    <source>
        <strain evidence="1">YIM B02566</strain>
    </source>
</reference>
<proteinExistence type="predicted"/>
<dbReference type="EMBL" id="JAENHL010000007">
    <property type="protein sequence ID" value="MBK1868687.1"/>
    <property type="molecule type" value="Genomic_DNA"/>
</dbReference>
<keyword evidence="1" id="KW-0223">Dioxygenase</keyword>
<dbReference type="Proteomes" id="UP000616151">
    <property type="component" value="Unassembled WGS sequence"/>
</dbReference>
<accession>A0ACC5R7V8</accession>
<evidence type="ECO:0000313" key="1">
    <source>
        <dbReference type="EMBL" id="MBK1868687.1"/>
    </source>
</evidence>
<keyword evidence="1" id="KW-0560">Oxidoreductase</keyword>
<gene>
    <name evidence="1" type="ORF">JHL16_20190</name>
</gene>
<organism evidence="1 2">
    <name type="scientific">Taklimakanibacter albus</name>
    <dbReference type="NCBI Taxonomy" id="2800327"/>
    <lineage>
        <taxon>Bacteria</taxon>
        <taxon>Pseudomonadati</taxon>
        <taxon>Pseudomonadota</taxon>
        <taxon>Alphaproteobacteria</taxon>
        <taxon>Hyphomicrobiales</taxon>
        <taxon>Aestuariivirgaceae</taxon>
        <taxon>Taklimakanibacter</taxon>
    </lineage>
</organism>
<protein>
    <submittedName>
        <fullName evidence="1">Cysteine dioxygenase family protein</fullName>
    </submittedName>
</protein>
<sequence length="181" mass="20180">MSNIDSLAQKLTQLRDEKMDSFGWSEGSLAAIGREIASFLEPGSLLADDRIEPDPNERRKIPLWSAEDGSFTILATIWAPKQNTPIHDHEYWDVSGMIAGVLLETHYEADPAIGDVAIPRRSVYHHPGDVWSVSPQRPNIHTLVNPTSEIAVALNVHGTGATNFERNTSRVFRLDGRFDHD</sequence>
<keyword evidence="2" id="KW-1185">Reference proteome</keyword>
<evidence type="ECO:0000313" key="2">
    <source>
        <dbReference type="Proteomes" id="UP000616151"/>
    </source>
</evidence>
<comment type="caution">
    <text evidence="1">The sequence shown here is derived from an EMBL/GenBank/DDBJ whole genome shotgun (WGS) entry which is preliminary data.</text>
</comment>
<name>A0ACC5R7V8_9HYPH</name>